<accession>A0AAV7KQF6</accession>
<keyword evidence="3" id="KW-1185">Reference proteome</keyword>
<dbReference type="AlphaFoldDB" id="A0AAV7KQF6"/>
<comment type="caution">
    <text evidence="2">The sequence shown here is derived from an EMBL/GenBank/DDBJ whole genome shotgun (WGS) entry which is preliminary data.</text>
</comment>
<feature type="compositionally biased region" description="Pro residues" evidence="1">
    <location>
        <begin position="133"/>
        <end position="142"/>
    </location>
</feature>
<dbReference type="EMBL" id="JANPWB010000016">
    <property type="protein sequence ID" value="KAJ1081636.1"/>
    <property type="molecule type" value="Genomic_DNA"/>
</dbReference>
<sequence>MGTPQPQQIDGPSSPLPHPAQSDRRWAPEGQGLHNSQGPTKPPPATTAHQQDREHKQHGPTRSLGPNCSSDSLPRIKLGRGSVLPPAPAATAHRTSSAPAPRPHQTVSRNSRFRSHSGRQECSLLKYTHSEPTPQPPAPRQTPKPGGGAPTGRPIRATRPRSDEPGKNTSGSPPQGCCRNQNFLRGTKSPQR</sequence>
<feature type="compositionally biased region" description="Polar residues" evidence="1">
    <location>
        <begin position="1"/>
        <end position="11"/>
    </location>
</feature>
<evidence type="ECO:0000256" key="1">
    <source>
        <dbReference type="SAM" id="MobiDB-lite"/>
    </source>
</evidence>
<evidence type="ECO:0000313" key="2">
    <source>
        <dbReference type="EMBL" id="KAJ1081636.1"/>
    </source>
</evidence>
<organism evidence="2 3">
    <name type="scientific">Pleurodeles waltl</name>
    <name type="common">Iberian ribbed newt</name>
    <dbReference type="NCBI Taxonomy" id="8319"/>
    <lineage>
        <taxon>Eukaryota</taxon>
        <taxon>Metazoa</taxon>
        <taxon>Chordata</taxon>
        <taxon>Craniata</taxon>
        <taxon>Vertebrata</taxon>
        <taxon>Euteleostomi</taxon>
        <taxon>Amphibia</taxon>
        <taxon>Batrachia</taxon>
        <taxon>Caudata</taxon>
        <taxon>Salamandroidea</taxon>
        <taxon>Salamandridae</taxon>
        <taxon>Pleurodelinae</taxon>
        <taxon>Pleurodeles</taxon>
    </lineage>
</organism>
<feature type="region of interest" description="Disordered" evidence="1">
    <location>
        <begin position="1"/>
        <end position="192"/>
    </location>
</feature>
<evidence type="ECO:0000313" key="3">
    <source>
        <dbReference type="Proteomes" id="UP001066276"/>
    </source>
</evidence>
<gene>
    <name evidence="2" type="ORF">NDU88_001814</name>
</gene>
<dbReference type="Proteomes" id="UP001066276">
    <property type="component" value="Chromosome 12"/>
</dbReference>
<reference evidence="2" key="1">
    <citation type="journal article" date="2022" name="bioRxiv">
        <title>Sequencing and chromosome-scale assembly of the giantPleurodeles waltlgenome.</title>
        <authorList>
            <person name="Brown T."/>
            <person name="Elewa A."/>
            <person name="Iarovenko S."/>
            <person name="Subramanian E."/>
            <person name="Araus A.J."/>
            <person name="Petzold A."/>
            <person name="Susuki M."/>
            <person name="Suzuki K.-i.T."/>
            <person name="Hayashi T."/>
            <person name="Toyoda A."/>
            <person name="Oliveira C."/>
            <person name="Osipova E."/>
            <person name="Leigh N.D."/>
            <person name="Simon A."/>
            <person name="Yun M.H."/>
        </authorList>
    </citation>
    <scope>NUCLEOTIDE SEQUENCE</scope>
    <source>
        <strain evidence="2">20211129_DDA</strain>
        <tissue evidence="2">Liver</tissue>
    </source>
</reference>
<name>A0AAV7KQF6_PLEWA</name>
<protein>
    <submittedName>
        <fullName evidence="2">Uncharacterized protein</fullName>
    </submittedName>
</protein>
<feature type="compositionally biased region" description="Polar residues" evidence="1">
    <location>
        <begin position="167"/>
        <end position="192"/>
    </location>
</feature>
<proteinExistence type="predicted"/>